<dbReference type="InterPro" id="IPR024949">
    <property type="entry name" value="Bet_v_I_allergen"/>
</dbReference>
<evidence type="ECO:0000256" key="1">
    <source>
        <dbReference type="ARBA" id="ARBA00009744"/>
    </source>
</evidence>
<accession>A0AAW2VVU6</accession>
<organism evidence="2">
    <name type="scientific">Sesamum latifolium</name>
    <dbReference type="NCBI Taxonomy" id="2727402"/>
    <lineage>
        <taxon>Eukaryota</taxon>
        <taxon>Viridiplantae</taxon>
        <taxon>Streptophyta</taxon>
        <taxon>Embryophyta</taxon>
        <taxon>Tracheophyta</taxon>
        <taxon>Spermatophyta</taxon>
        <taxon>Magnoliopsida</taxon>
        <taxon>eudicotyledons</taxon>
        <taxon>Gunneridae</taxon>
        <taxon>Pentapetalae</taxon>
        <taxon>asterids</taxon>
        <taxon>lamiids</taxon>
        <taxon>Lamiales</taxon>
        <taxon>Pedaliaceae</taxon>
        <taxon>Sesamum</taxon>
    </lineage>
</organism>
<dbReference type="PRINTS" id="PR00634">
    <property type="entry name" value="BETALLERGEN"/>
</dbReference>
<dbReference type="GO" id="GO:0004864">
    <property type="term" value="F:protein phosphatase inhibitor activity"/>
    <property type="evidence" value="ECO:0007669"/>
    <property type="project" value="InterPro"/>
</dbReference>
<comment type="caution">
    <text evidence="2">The sequence shown here is derived from an EMBL/GenBank/DDBJ whole genome shotgun (WGS) entry which is preliminary data.</text>
</comment>
<gene>
    <name evidence="2" type="ORF">Slati_2694300</name>
</gene>
<dbReference type="GO" id="GO:0005737">
    <property type="term" value="C:cytoplasm"/>
    <property type="evidence" value="ECO:0007669"/>
    <property type="project" value="TreeGrafter"/>
</dbReference>
<name>A0AAW2VVU6_9LAMI</name>
<dbReference type="AlphaFoldDB" id="A0AAW2VVU6"/>
<dbReference type="SUPFAM" id="SSF55961">
    <property type="entry name" value="Bet v1-like"/>
    <property type="match status" value="1"/>
</dbReference>
<proteinExistence type="inferred from homology"/>
<dbReference type="GO" id="GO:0038023">
    <property type="term" value="F:signaling receptor activity"/>
    <property type="evidence" value="ECO:0007669"/>
    <property type="project" value="InterPro"/>
</dbReference>
<dbReference type="EMBL" id="JACGWN010000009">
    <property type="protein sequence ID" value="KAL0433600.1"/>
    <property type="molecule type" value="Genomic_DNA"/>
</dbReference>
<dbReference type="GO" id="GO:0009738">
    <property type="term" value="P:abscisic acid-activated signaling pathway"/>
    <property type="evidence" value="ECO:0007669"/>
    <property type="project" value="InterPro"/>
</dbReference>
<reference evidence="2" key="1">
    <citation type="submission" date="2020-06" db="EMBL/GenBank/DDBJ databases">
        <authorList>
            <person name="Li T."/>
            <person name="Hu X."/>
            <person name="Zhang T."/>
            <person name="Song X."/>
            <person name="Zhang H."/>
            <person name="Dai N."/>
            <person name="Sheng W."/>
            <person name="Hou X."/>
            <person name="Wei L."/>
        </authorList>
    </citation>
    <scope>NUCLEOTIDE SEQUENCE</scope>
    <source>
        <strain evidence="2">KEN1</strain>
        <tissue evidence="2">Leaf</tissue>
    </source>
</reference>
<reference evidence="2" key="2">
    <citation type="journal article" date="2024" name="Plant">
        <title>Genomic evolution and insights into agronomic trait innovations of Sesamum species.</title>
        <authorList>
            <person name="Miao H."/>
            <person name="Wang L."/>
            <person name="Qu L."/>
            <person name="Liu H."/>
            <person name="Sun Y."/>
            <person name="Le M."/>
            <person name="Wang Q."/>
            <person name="Wei S."/>
            <person name="Zheng Y."/>
            <person name="Lin W."/>
            <person name="Duan Y."/>
            <person name="Cao H."/>
            <person name="Xiong S."/>
            <person name="Wang X."/>
            <person name="Wei L."/>
            <person name="Li C."/>
            <person name="Ma Q."/>
            <person name="Ju M."/>
            <person name="Zhao R."/>
            <person name="Li G."/>
            <person name="Mu C."/>
            <person name="Tian Q."/>
            <person name="Mei H."/>
            <person name="Zhang T."/>
            <person name="Gao T."/>
            <person name="Zhang H."/>
        </authorList>
    </citation>
    <scope>NUCLEOTIDE SEQUENCE</scope>
    <source>
        <strain evidence="2">KEN1</strain>
    </source>
</reference>
<dbReference type="InterPro" id="IPR050279">
    <property type="entry name" value="Plant_def-hormone_signal"/>
</dbReference>
<evidence type="ECO:0000313" key="2">
    <source>
        <dbReference type="EMBL" id="KAL0433600.1"/>
    </source>
</evidence>
<protein>
    <submittedName>
        <fullName evidence="2">Major strawberry allergen Fra a 1-2</fullName>
    </submittedName>
</protein>
<dbReference type="InterPro" id="IPR023393">
    <property type="entry name" value="START-like_dom_sf"/>
</dbReference>
<dbReference type="PANTHER" id="PTHR31213:SF70">
    <property type="entry name" value="MAJOR ALLERGEN PRU AR 1-LIKE"/>
    <property type="match status" value="1"/>
</dbReference>
<comment type="similarity">
    <text evidence="1">Belongs to the BetVI family.</text>
</comment>
<dbReference type="FunFam" id="3.30.530.20:FF:000007">
    <property type="entry name" value="Major pollen allergen Bet v 1-A"/>
    <property type="match status" value="1"/>
</dbReference>
<dbReference type="GO" id="GO:0005634">
    <property type="term" value="C:nucleus"/>
    <property type="evidence" value="ECO:0007669"/>
    <property type="project" value="TreeGrafter"/>
</dbReference>
<dbReference type="PANTHER" id="PTHR31213">
    <property type="entry name" value="OS08G0374000 PROTEIN-RELATED"/>
    <property type="match status" value="1"/>
</dbReference>
<dbReference type="Gene3D" id="3.30.530.20">
    <property type="match status" value="1"/>
</dbReference>
<sequence>MPQAMKSIKIIQSDASTGSIKQIKFVKDELNEKTFTYGYKLIDGDSLVANLEKITYEVKFEQSADDGSISKVTSKYYTVGDFTLKEDEVKAGKERVLVMYKAVEAFLIQNPDAYV</sequence>
<dbReference type="CDD" id="cd07816">
    <property type="entry name" value="Bet_v1-like"/>
    <property type="match status" value="1"/>
</dbReference>
<dbReference type="GO" id="GO:0010427">
    <property type="term" value="F:abscisic acid binding"/>
    <property type="evidence" value="ECO:0007669"/>
    <property type="project" value="InterPro"/>
</dbReference>